<evidence type="ECO:0000313" key="11">
    <source>
        <dbReference type="Proteomes" id="UP000199405"/>
    </source>
</evidence>
<gene>
    <name evidence="10" type="ORF">GA0070562_5757</name>
</gene>
<organism evidence="10 11">
    <name type="scientific">Micromonospora tulbaghiae</name>
    <dbReference type="NCBI Taxonomy" id="479978"/>
    <lineage>
        <taxon>Bacteria</taxon>
        <taxon>Bacillati</taxon>
        <taxon>Actinomycetota</taxon>
        <taxon>Actinomycetes</taxon>
        <taxon>Micromonosporales</taxon>
        <taxon>Micromonosporaceae</taxon>
        <taxon>Micromonospora</taxon>
    </lineage>
</organism>
<keyword evidence="2" id="KW-1003">Cell membrane</keyword>
<keyword evidence="5 7" id="KW-0472">Membrane</keyword>
<feature type="domain" description="Phage shock protein PspC N-terminal" evidence="8">
    <location>
        <begin position="65"/>
        <end position="119"/>
    </location>
</feature>
<feature type="transmembrane region" description="Helical" evidence="7">
    <location>
        <begin position="459"/>
        <end position="480"/>
    </location>
</feature>
<feature type="transmembrane region" description="Helical" evidence="7">
    <location>
        <begin position="138"/>
        <end position="156"/>
    </location>
</feature>
<dbReference type="Pfam" id="PF09922">
    <property type="entry name" value="LiaF-like_C"/>
    <property type="match status" value="1"/>
</dbReference>
<feature type="compositionally biased region" description="Pro residues" evidence="6">
    <location>
        <begin position="282"/>
        <end position="297"/>
    </location>
</feature>
<evidence type="ECO:0000256" key="3">
    <source>
        <dbReference type="ARBA" id="ARBA00022692"/>
    </source>
</evidence>
<name>A0ABY0KSH7_9ACTN</name>
<comment type="subcellular location">
    <subcellularLocation>
        <location evidence="1">Cell membrane</location>
        <topology evidence="1">Single-pass membrane protein</topology>
    </subcellularLocation>
</comment>
<dbReference type="RefSeq" id="WP_091426208.1">
    <property type="nucleotide sequence ID" value="NZ_FMCQ01000009.1"/>
</dbReference>
<feature type="region of interest" description="Disordered" evidence="6">
    <location>
        <begin position="595"/>
        <end position="614"/>
    </location>
</feature>
<dbReference type="Pfam" id="PF04024">
    <property type="entry name" value="PspC"/>
    <property type="match status" value="1"/>
</dbReference>
<evidence type="ECO:0000259" key="8">
    <source>
        <dbReference type="Pfam" id="PF04024"/>
    </source>
</evidence>
<evidence type="ECO:0000313" key="10">
    <source>
        <dbReference type="EMBL" id="SCF06584.1"/>
    </source>
</evidence>
<keyword evidence="11" id="KW-1185">Reference proteome</keyword>
<keyword evidence="4 7" id="KW-1133">Transmembrane helix</keyword>
<proteinExistence type="predicted"/>
<sequence>MNEDAARPPRPWAAAQDAPPPPPPGPAPTTDQAPPPPGGTPFGGPPPGGYAPPPGAAGFTTRYGLVRPREGRYLAGVCAAIGRATNTDPVLWRVLLAVLGFFGGIGIIVYVAGWLIIPGEGDTASPVEAMLGRGRSSMSPITVIVLGIVVALGFAYVVTDGFRAILLGAVILIGGALLLNREQRGPAQRPAQPVPPHGPSPGPVPPVAWPAPSAPAPGTWTAAPPAAQWTGTPAGPAHPGAVPSSGLPAEPGYPPPGRPEPGFPPAPGSEPGYPPASASEPGYPPVSPSEPGYPPVSPSELERPATSDAEREPGHPGPATGYPTLPAPGWPAAAGTRPGPSEPTVAMQQVTGPVADTATWPAYGAGPAWPGARDAGARLDEPAAVPPPAPVGAPLPPGGYRPPFAPHGPYAGSPPVPPPVRPPRPPKRPKERSPLGAITFSLIFLALGVVAMLDLLDVFPVGAAGYFAAVLATIGLGLLVGTWFGRARWLIALGLVTAAALGIATVAESYDRVRGIDGNVTWAPTDLRDLADRYENNLGDATLDLRGIDFDKQDVQVTVDVNLGNATVVVPPNVDVTTVADVNAGDATVFGRRSGGLGGRQWETTDPGADGPGGGKLRLYVHVNAGKLEVTR</sequence>
<feature type="region of interest" description="Disordered" evidence="6">
    <location>
        <begin position="365"/>
        <end position="432"/>
    </location>
</feature>
<dbReference type="GeneID" id="93472441"/>
<accession>A0ABY0KSH7</accession>
<feature type="region of interest" description="Disordered" evidence="6">
    <location>
        <begin position="1"/>
        <end position="54"/>
    </location>
</feature>
<evidence type="ECO:0000256" key="2">
    <source>
        <dbReference type="ARBA" id="ARBA00022475"/>
    </source>
</evidence>
<protein>
    <submittedName>
        <fullName evidence="10">Phage shock protein C (PspC) family protein</fullName>
    </submittedName>
</protein>
<dbReference type="PANTHER" id="PTHR33885:SF3">
    <property type="entry name" value="PHAGE SHOCK PROTEIN C"/>
    <property type="match status" value="1"/>
</dbReference>
<feature type="compositionally biased region" description="Pro residues" evidence="6">
    <location>
        <begin position="18"/>
        <end position="54"/>
    </location>
</feature>
<feature type="region of interest" description="Disordered" evidence="6">
    <location>
        <begin position="184"/>
        <end position="346"/>
    </location>
</feature>
<feature type="compositionally biased region" description="Basic and acidic residues" evidence="6">
    <location>
        <begin position="300"/>
        <end position="314"/>
    </location>
</feature>
<keyword evidence="3 7" id="KW-0812">Transmembrane</keyword>
<feature type="transmembrane region" description="Helical" evidence="7">
    <location>
        <begin position="94"/>
        <end position="117"/>
    </location>
</feature>
<feature type="compositionally biased region" description="Pro residues" evidence="6">
    <location>
        <begin position="384"/>
        <end position="423"/>
    </location>
</feature>
<evidence type="ECO:0000259" key="9">
    <source>
        <dbReference type="Pfam" id="PF09922"/>
    </source>
</evidence>
<evidence type="ECO:0000256" key="6">
    <source>
        <dbReference type="SAM" id="MobiDB-lite"/>
    </source>
</evidence>
<comment type="caution">
    <text evidence="10">The sequence shown here is derived from an EMBL/GenBank/DDBJ whole genome shotgun (WGS) entry which is preliminary data.</text>
</comment>
<dbReference type="InterPro" id="IPR024425">
    <property type="entry name" value="LiaF-like_C"/>
</dbReference>
<reference evidence="10 11" key="1">
    <citation type="submission" date="2016-06" db="EMBL/GenBank/DDBJ databases">
        <authorList>
            <person name="Varghese N."/>
            <person name="Submissions Spin"/>
        </authorList>
    </citation>
    <scope>NUCLEOTIDE SEQUENCE [LARGE SCALE GENOMIC DNA]</scope>
    <source>
        <strain evidence="10 11">DSM 45142</strain>
    </source>
</reference>
<feature type="compositionally biased region" description="Low complexity" evidence="6">
    <location>
        <begin position="216"/>
        <end position="237"/>
    </location>
</feature>
<feature type="transmembrane region" description="Helical" evidence="7">
    <location>
        <begin position="487"/>
        <end position="507"/>
    </location>
</feature>
<feature type="transmembrane region" description="Helical" evidence="7">
    <location>
        <begin position="434"/>
        <end position="453"/>
    </location>
</feature>
<dbReference type="PANTHER" id="PTHR33885">
    <property type="entry name" value="PHAGE SHOCK PROTEIN C"/>
    <property type="match status" value="1"/>
</dbReference>
<feature type="compositionally biased region" description="Pro residues" evidence="6">
    <location>
        <begin position="192"/>
        <end position="215"/>
    </location>
</feature>
<evidence type="ECO:0000256" key="1">
    <source>
        <dbReference type="ARBA" id="ARBA00004162"/>
    </source>
</evidence>
<dbReference type="EMBL" id="FMCQ01000009">
    <property type="protein sequence ID" value="SCF06584.1"/>
    <property type="molecule type" value="Genomic_DNA"/>
</dbReference>
<evidence type="ECO:0000256" key="4">
    <source>
        <dbReference type="ARBA" id="ARBA00022989"/>
    </source>
</evidence>
<dbReference type="Proteomes" id="UP000199405">
    <property type="component" value="Unassembled WGS sequence"/>
</dbReference>
<evidence type="ECO:0000256" key="5">
    <source>
        <dbReference type="ARBA" id="ARBA00023136"/>
    </source>
</evidence>
<dbReference type="InterPro" id="IPR052027">
    <property type="entry name" value="PspC"/>
</dbReference>
<feature type="compositionally biased region" description="Pro residues" evidence="6">
    <location>
        <begin position="251"/>
        <end position="274"/>
    </location>
</feature>
<dbReference type="InterPro" id="IPR007168">
    <property type="entry name" value="Phageshock_PspC_N"/>
</dbReference>
<feature type="domain" description="Cell wall-active antibiotics response LiaF-like C-terminal" evidence="9">
    <location>
        <begin position="535"/>
        <end position="630"/>
    </location>
</feature>
<evidence type="ECO:0000256" key="7">
    <source>
        <dbReference type="SAM" id="Phobius"/>
    </source>
</evidence>